<keyword evidence="2" id="KW-1185">Reference proteome</keyword>
<name>A0A2K1Y9Y8_POPTR</name>
<gene>
    <name evidence="1" type="ORF">POPTR_012G067400</name>
</gene>
<reference evidence="1 2" key="1">
    <citation type="journal article" date="2006" name="Science">
        <title>The genome of black cottonwood, Populus trichocarpa (Torr. &amp; Gray).</title>
        <authorList>
            <person name="Tuskan G.A."/>
            <person name="Difazio S."/>
            <person name="Jansson S."/>
            <person name="Bohlmann J."/>
            <person name="Grigoriev I."/>
            <person name="Hellsten U."/>
            <person name="Putnam N."/>
            <person name="Ralph S."/>
            <person name="Rombauts S."/>
            <person name="Salamov A."/>
            <person name="Schein J."/>
            <person name="Sterck L."/>
            <person name="Aerts A."/>
            <person name="Bhalerao R.R."/>
            <person name="Bhalerao R.P."/>
            <person name="Blaudez D."/>
            <person name="Boerjan W."/>
            <person name="Brun A."/>
            <person name="Brunner A."/>
            <person name="Busov V."/>
            <person name="Campbell M."/>
            <person name="Carlson J."/>
            <person name="Chalot M."/>
            <person name="Chapman J."/>
            <person name="Chen G.L."/>
            <person name="Cooper D."/>
            <person name="Coutinho P.M."/>
            <person name="Couturier J."/>
            <person name="Covert S."/>
            <person name="Cronk Q."/>
            <person name="Cunningham R."/>
            <person name="Davis J."/>
            <person name="Degroeve S."/>
            <person name="Dejardin A."/>
            <person name="Depamphilis C."/>
            <person name="Detter J."/>
            <person name="Dirks B."/>
            <person name="Dubchak I."/>
            <person name="Duplessis S."/>
            <person name="Ehlting J."/>
            <person name="Ellis B."/>
            <person name="Gendler K."/>
            <person name="Goodstein D."/>
            <person name="Gribskov M."/>
            <person name="Grimwood J."/>
            <person name="Groover A."/>
            <person name="Gunter L."/>
            <person name="Hamberger B."/>
            <person name="Heinze B."/>
            <person name="Helariutta Y."/>
            <person name="Henrissat B."/>
            <person name="Holligan D."/>
            <person name="Holt R."/>
            <person name="Huang W."/>
            <person name="Islam-Faridi N."/>
            <person name="Jones S."/>
            <person name="Jones-Rhoades M."/>
            <person name="Jorgensen R."/>
            <person name="Joshi C."/>
            <person name="Kangasjarvi J."/>
            <person name="Karlsson J."/>
            <person name="Kelleher C."/>
            <person name="Kirkpatrick R."/>
            <person name="Kirst M."/>
            <person name="Kohler A."/>
            <person name="Kalluri U."/>
            <person name="Larimer F."/>
            <person name="Leebens-Mack J."/>
            <person name="Leple J.C."/>
            <person name="Locascio P."/>
            <person name="Lou Y."/>
            <person name="Lucas S."/>
            <person name="Martin F."/>
            <person name="Montanini B."/>
            <person name="Napoli C."/>
            <person name="Nelson D.R."/>
            <person name="Nelson C."/>
            <person name="Nieminen K."/>
            <person name="Nilsson O."/>
            <person name="Pereda V."/>
            <person name="Peter G."/>
            <person name="Philippe R."/>
            <person name="Pilate G."/>
            <person name="Poliakov A."/>
            <person name="Razumovskaya J."/>
            <person name="Richardson P."/>
            <person name="Rinaldi C."/>
            <person name="Ritland K."/>
            <person name="Rouze P."/>
            <person name="Ryaboy D."/>
            <person name="Schmutz J."/>
            <person name="Schrader J."/>
            <person name="Segerman B."/>
            <person name="Shin H."/>
            <person name="Siddiqui A."/>
            <person name="Sterky F."/>
            <person name="Terry A."/>
            <person name="Tsai C.J."/>
            <person name="Uberbacher E."/>
            <person name="Unneberg P."/>
            <person name="Vahala J."/>
            <person name="Wall K."/>
            <person name="Wessler S."/>
            <person name="Yang G."/>
            <person name="Yin T."/>
            <person name="Douglas C."/>
            <person name="Marra M."/>
            <person name="Sandberg G."/>
            <person name="Van de Peer Y."/>
            <person name="Rokhsar D."/>
        </authorList>
    </citation>
    <scope>NUCLEOTIDE SEQUENCE [LARGE SCALE GENOMIC DNA]</scope>
    <source>
        <strain evidence="2">cv. Nisqually</strain>
    </source>
</reference>
<evidence type="ECO:0000313" key="1">
    <source>
        <dbReference type="EMBL" id="PNT09841.1"/>
    </source>
</evidence>
<dbReference type="Proteomes" id="UP000006729">
    <property type="component" value="Chromosome 12"/>
</dbReference>
<sequence length="105" mass="12137">MVQIRSCNYACRYSYTFPFLDTKGMVAVDDDRVGPLHEHTFPLLFPLTVPSWDQMMRSIEEFYSSRDTAAIPRHSTHEWRKILCLSALVNADAILEACRDSLDDH</sequence>
<dbReference type="STRING" id="3694.A0A2K1Y9Y8"/>
<dbReference type="EMBL" id="CM009301">
    <property type="protein sequence ID" value="PNT09841.1"/>
    <property type="molecule type" value="Genomic_DNA"/>
</dbReference>
<organism evidence="1 2">
    <name type="scientific">Populus trichocarpa</name>
    <name type="common">Western balsam poplar</name>
    <name type="synonym">Populus balsamifera subsp. trichocarpa</name>
    <dbReference type="NCBI Taxonomy" id="3694"/>
    <lineage>
        <taxon>Eukaryota</taxon>
        <taxon>Viridiplantae</taxon>
        <taxon>Streptophyta</taxon>
        <taxon>Embryophyta</taxon>
        <taxon>Tracheophyta</taxon>
        <taxon>Spermatophyta</taxon>
        <taxon>Magnoliopsida</taxon>
        <taxon>eudicotyledons</taxon>
        <taxon>Gunneridae</taxon>
        <taxon>Pentapetalae</taxon>
        <taxon>rosids</taxon>
        <taxon>fabids</taxon>
        <taxon>Malpighiales</taxon>
        <taxon>Salicaceae</taxon>
        <taxon>Saliceae</taxon>
        <taxon>Populus</taxon>
    </lineage>
</organism>
<dbReference type="AlphaFoldDB" id="A0A2K1Y9Y8"/>
<evidence type="ECO:0000313" key="2">
    <source>
        <dbReference type="Proteomes" id="UP000006729"/>
    </source>
</evidence>
<accession>A0A2K1Y9Y8</accession>
<dbReference type="InParanoid" id="A0A2K1Y9Y8"/>
<proteinExistence type="predicted"/>
<protein>
    <submittedName>
        <fullName evidence="1">Uncharacterized protein</fullName>
    </submittedName>
</protein>